<dbReference type="OrthoDB" id="10253554at2759"/>
<keyword evidence="2" id="KW-0456">Lyase</keyword>
<dbReference type="PANTHER" id="PTHR43715">
    <property type="entry name" value="GDP-MANNOSE 4,6-DEHYDRATASE"/>
    <property type="match status" value="1"/>
</dbReference>
<accession>A0A7I8WEU0</accession>
<feature type="domain" description="NAD(P)-binding" evidence="5">
    <location>
        <begin position="20"/>
        <end position="90"/>
    </location>
</feature>
<dbReference type="GO" id="GO:0008446">
    <property type="term" value="F:GDP-mannose 4,6-dehydratase activity"/>
    <property type="evidence" value="ECO:0007669"/>
    <property type="project" value="InterPro"/>
</dbReference>
<reference evidence="6 7" key="1">
    <citation type="submission" date="2020-08" db="EMBL/GenBank/DDBJ databases">
        <authorList>
            <person name="Hejnol A."/>
        </authorList>
    </citation>
    <scope>NUCLEOTIDE SEQUENCE [LARGE SCALE GENOMIC DNA]</scope>
</reference>
<evidence type="ECO:0000256" key="3">
    <source>
        <dbReference type="ARBA" id="ARBA00031085"/>
    </source>
</evidence>
<dbReference type="Pfam" id="PF16363">
    <property type="entry name" value="GDP_Man_Dehyd"/>
    <property type="match status" value="1"/>
</dbReference>
<keyword evidence="4" id="KW-0732">Signal</keyword>
<feature type="signal peptide" evidence="4">
    <location>
        <begin position="1"/>
        <end position="17"/>
    </location>
</feature>
<dbReference type="Gene3D" id="3.40.50.720">
    <property type="entry name" value="NAD(P)-binding Rossmann-like Domain"/>
    <property type="match status" value="1"/>
</dbReference>
<comment type="pathway">
    <text evidence="1">Nucleotide-sugar biosynthesis; GDP-L-fucose biosynthesis via de novo pathway; GDP-L-fucose from GDP-alpha-D-mannose: step 1/2.</text>
</comment>
<dbReference type="UniPathway" id="UPA00128">
    <property type="reaction ID" value="UER00190"/>
</dbReference>
<evidence type="ECO:0000313" key="6">
    <source>
        <dbReference type="EMBL" id="CAD5126725.1"/>
    </source>
</evidence>
<keyword evidence="7" id="KW-1185">Reference proteome</keyword>
<sequence>MVLALAYLLCFIQSALHRYEIQPDEIYNLDPQSPFKVSFDVAEYISDVDGMGVLSFFEAIRACKLSCKLKFYQASLSELYGKVREIPQNEYLE</sequence>
<name>A0A7I8WEU0_9ANNE</name>
<evidence type="ECO:0000313" key="7">
    <source>
        <dbReference type="Proteomes" id="UP000549394"/>
    </source>
</evidence>
<dbReference type="InterPro" id="IPR016040">
    <property type="entry name" value="NAD(P)-bd_dom"/>
</dbReference>
<dbReference type="GO" id="GO:0042351">
    <property type="term" value="P:'de novo' GDP-L-fucose biosynthetic process"/>
    <property type="evidence" value="ECO:0007669"/>
    <property type="project" value="UniProtKB-UniPathway"/>
</dbReference>
<dbReference type="AlphaFoldDB" id="A0A7I8WEU0"/>
<organism evidence="6 7">
    <name type="scientific">Dimorphilus gyrociliatus</name>
    <dbReference type="NCBI Taxonomy" id="2664684"/>
    <lineage>
        <taxon>Eukaryota</taxon>
        <taxon>Metazoa</taxon>
        <taxon>Spiralia</taxon>
        <taxon>Lophotrochozoa</taxon>
        <taxon>Annelida</taxon>
        <taxon>Polychaeta</taxon>
        <taxon>Polychaeta incertae sedis</taxon>
        <taxon>Dinophilidae</taxon>
        <taxon>Dimorphilus</taxon>
    </lineage>
</organism>
<comment type="caution">
    <text evidence="6">The sequence shown here is derived from an EMBL/GenBank/DDBJ whole genome shotgun (WGS) entry which is preliminary data.</text>
</comment>
<proteinExistence type="predicted"/>
<dbReference type="Proteomes" id="UP000549394">
    <property type="component" value="Unassembled WGS sequence"/>
</dbReference>
<protein>
    <recommendedName>
        <fullName evidence="3">GDP-D-mannose dehydratase</fullName>
    </recommendedName>
</protein>
<evidence type="ECO:0000256" key="4">
    <source>
        <dbReference type="SAM" id="SignalP"/>
    </source>
</evidence>
<evidence type="ECO:0000256" key="2">
    <source>
        <dbReference type="ARBA" id="ARBA00023239"/>
    </source>
</evidence>
<evidence type="ECO:0000259" key="5">
    <source>
        <dbReference type="Pfam" id="PF16363"/>
    </source>
</evidence>
<gene>
    <name evidence="6" type="ORF">DGYR_LOCUS13958</name>
</gene>
<dbReference type="EMBL" id="CAJFCJ010000076">
    <property type="protein sequence ID" value="CAD5126725.1"/>
    <property type="molecule type" value="Genomic_DNA"/>
</dbReference>
<dbReference type="PANTHER" id="PTHR43715:SF1">
    <property type="entry name" value="GDP-MANNOSE 4,6 DEHYDRATASE"/>
    <property type="match status" value="1"/>
</dbReference>
<feature type="chain" id="PRO_5029837329" description="GDP-D-mannose dehydratase" evidence="4">
    <location>
        <begin position="18"/>
        <end position="93"/>
    </location>
</feature>
<dbReference type="InterPro" id="IPR006368">
    <property type="entry name" value="GDP_Man_deHydtase"/>
</dbReference>
<evidence type="ECO:0000256" key="1">
    <source>
        <dbReference type="ARBA" id="ARBA00004912"/>
    </source>
</evidence>